<feature type="region of interest" description="Disordered" evidence="6">
    <location>
        <begin position="382"/>
        <end position="436"/>
    </location>
</feature>
<sequence length="774" mass="85698">MANCMVFHTQIASIMEVLANAAVAEICKLVDDDYAVFRLEITQSQKENRALRRRLQLLELKVSRERVLASRPSSIKILDKYRGMARGEGHLTGGHRSFVKPAEHNTWRDDQPITVDEGSGTSTQHVIVIESADAEAAGLGVKLERSEGEEDPRHSRDFQTRAAREPPVAIEVPTTAPVRPRTRRSITEEEEGLGNPEGTMVMEDNQTTPPPEPTEDPAEQHRTTHSITESVDMEDGKPDLLLVKEETIEDRPESIDLLSGVKMGEQGWLEANRDWAAVLDSQTGAAKGPGDNITKQARTRGDMVEEEEERRMYTIEANKQKRSRRDYNLTAGRGNQLSEGHLTGGHRNFVKPAGHNTWRDDQPITVDEGSGTSTQHVIVIESADAEAAGPGVKQERSEGEEDPRHSRDIQTGAAESPPVATENPTTAPAQPRTQRSITAISGTPEVSGTPNVVLKSETDIETLTGLGRLGCPPAPRSEHLLYGNSSPKPVLSHQDPSGSLYTVNDPSCSYATGTEMIPSDMPVGLELHTDLSRGDWNRYSSNVYSEGSLDKKGEGLVVDEVTVKVEGDVPLTWNADETQLGEGHSQGNTSDFLDYRESLETNLNFATHSPLHVFRDRDPVSTSMAPSDSHGRVLFDQVLNSNDRARAQTQGGGATSGNSKEKRFLCMFCNKGFSCLQKVEVHQRIHTGVKPFSCTQCHMRFAQAGTLKRHQRVHTGEKPFSCTQCHMRFAQAGDLKRHQRVHTGERPFTCTHCRKRFSERSYLRMHQQKKHSTL</sequence>
<feature type="domain" description="C2H2-type" evidence="7">
    <location>
        <begin position="692"/>
        <end position="719"/>
    </location>
</feature>
<dbReference type="PANTHER" id="PTHR23235">
    <property type="entry name" value="KRUEPPEL-LIKE TRANSCRIPTION FACTOR"/>
    <property type="match status" value="1"/>
</dbReference>
<keyword evidence="9" id="KW-1185">Reference proteome</keyword>
<dbReference type="Pfam" id="PF00096">
    <property type="entry name" value="zf-C2H2"/>
    <property type="match status" value="2"/>
</dbReference>
<organism evidence="8 9">
    <name type="scientific">Oncorhynchus tshawytscha</name>
    <name type="common">Chinook salmon</name>
    <name type="synonym">Salmo tshawytscha</name>
    <dbReference type="NCBI Taxonomy" id="74940"/>
    <lineage>
        <taxon>Eukaryota</taxon>
        <taxon>Metazoa</taxon>
        <taxon>Chordata</taxon>
        <taxon>Craniata</taxon>
        <taxon>Vertebrata</taxon>
        <taxon>Euteleostomi</taxon>
        <taxon>Actinopterygii</taxon>
        <taxon>Neopterygii</taxon>
        <taxon>Teleostei</taxon>
        <taxon>Protacanthopterygii</taxon>
        <taxon>Salmoniformes</taxon>
        <taxon>Salmonidae</taxon>
        <taxon>Salmoninae</taxon>
        <taxon>Oncorhynchus</taxon>
    </lineage>
</organism>
<dbReference type="SUPFAM" id="SSF57667">
    <property type="entry name" value="beta-beta-alpha zinc fingers"/>
    <property type="match status" value="2"/>
</dbReference>
<reference evidence="9" key="1">
    <citation type="journal article" date="2018" name="PLoS ONE">
        <title>Chinook salmon (Oncorhynchus tshawytscha) genome and transcriptome.</title>
        <authorList>
            <person name="Christensen K.A."/>
            <person name="Leong J.S."/>
            <person name="Sakhrani D."/>
            <person name="Biagi C.A."/>
            <person name="Minkley D.R."/>
            <person name="Withler R.E."/>
            <person name="Rondeau E.B."/>
            <person name="Koop B.F."/>
            <person name="Devlin R.H."/>
        </authorList>
    </citation>
    <scope>NUCLEOTIDE SEQUENCE [LARGE SCALE GENOMIC DNA]</scope>
</reference>
<feature type="compositionally biased region" description="Basic and acidic residues" evidence="6">
    <location>
        <begin position="299"/>
        <end position="308"/>
    </location>
</feature>
<dbReference type="AlphaFoldDB" id="A0AAZ3Q8F4"/>
<reference evidence="8" key="2">
    <citation type="submission" date="2025-08" db="UniProtKB">
        <authorList>
            <consortium name="Ensembl"/>
        </authorList>
    </citation>
    <scope>IDENTIFICATION</scope>
</reference>
<evidence type="ECO:0000256" key="6">
    <source>
        <dbReference type="SAM" id="MobiDB-lite"/>
    </source>
</evidence>
<dbReference type="Ensembl" id="ENSOTST00005172811.1">
    <property type="protein sequence ID" value="ENSOTSP00005124274.1"/>
    <property type="gene ID" value="ENSOTSG00005018582.2"/>
</dbReference>
<feature type="region of interest" description="Disordered" evidence="6">
    <location>
        <begin position="283"/>
        <end position="308"/>
    </location>
</feature>
<feature type="compositionally biased region" description="Polar residues" evidence="6">
    <location>
        <begin position="422"/>
        <end position="436"/>
    </location>
</feature>
<evidence type="ECO:0000256" key="4">
    <source>
        <dbReference type="ARBA" id="ARBA00022833"/>
    </source>
</evidence>
<feature type="region of interest" description="Disordered" evidence="6">
    <location>
        <begin position="178"/>
        <end position="224"/>
    </location>
</feature>
<dbReference type="FunFam" id="3.30.160.60:FF:002343">
    <property type="entry name" value="Zinc finger protein 33A"/>
    <property type="match status" value="2"/>
</dbReference>
<evidence type="ECO:0000313" key="8">
    <source>
        <dbReference type="Ensembl" id="ENSOTSP00005124274.1"/>
    </source>
</evidence>
<keyword evidence="3 5" id="KW-0863">Zinc-finger</keyword>
<dbReference type="GO" id="GO:0000978">
    <property type="term" value="F:RNA polymerase II cis-regulatory region sequence-specific DNA binding"/>
    <property type="evidence" value="ECO:0007669"/>
    <property type="project" value="TreeGrafter"/>
</dbReference>
<dbReference type="FunFam" id="3.30.160.60:FF:001049">
    <property type="entry name" value="zinc finger protein 319"/>
    <property type="match status" value="1"/>
</dbReference>
<feature type="domain" description="C2H2-type" evidence="7">
    <location>
        <begin position="748"/>
        <end position="774"/>
    </location>
</feature>
<dbReference type="GO" id="GO:0000981">
    <property type="term" value="F:DNA-binding transcription factor activity, RNA polymerase II-specific"/>
    <property type="evidence" value="ECO:0007669"/>
    <property type="project" value="TreeGrafter"/>
</dbReference>
<dbReference type="InterPro" id="IPR013087">
    <property type="entry name" value="Znf_C2H2_type"/>
</dbReference>
<evidence type="ECO:0000313" key="9">
    <source>
        <dbReference type="Proteomes" id="UP000694402"/>
    </source>
</evidence>
<proteinExistence type="predicted"/>
<evidence type="ECO:0000259" key="7">
    <source>
        <dbReference type="PROSITE" id="PS50157"/>
    </source>
</evidence>
<dbReference type="PROSITE" id="PS00028">
    <property type="entry name" value="ZINC_FINGER_C2H2_1"/>
    <property type="match status" value="4"/>
</dbReference>
<dbReference type="SMART" id="SM00355">
    <property type="entry name" value="ZnF_C2H2"/>
    <property type="match status" value="4"/>
</dbReference>
<dbReference type="GeneTree" id="ENSGT00940000154308"/>
<reference evidence="8" key="3">
    <citation type="submission" date="2025-09" db="UniProtKB">
        <authorList>
            <consortium name="Ensembl"/>
        </authorList>
    </citation>
    <scope>IDENTIFICATION</scope>
</reference>
<dbReference type="GO" id="GO:0008270">
    <property type="term" value="F:zinc ion binding"/>
    <property type="evidence" value="ECO:0007669"/>
    <property type="project" value="UniProtKB-KW"/>
</dbReference>
<protein>
    <recommendedName>
        <fullName evidence="7">C2H2-type domain-containing protein</fullName>
    </recommendedName>
</protein>
<evidence type="ECO:0000256" key="1">
    <source>
        <dbReference type="ARBA" id="ARBA00022723"/>
    </source>
</evidence>
<dbReference type="Proteomes" id="UP000694402">
    <property type="component" value="Unassembled WGS sequence"/>
</dbReference>
<dbReference type="PROSITE" id="PS50157">
    <property type="entry name" value="ZINC_FINGER_C2H2_2"/>
    <property type="match status" value="4"/>
</dbReference>
<feature type="domain" description="C2H2-type" evidence="7">
    <location>
        <begin position="664"/>
        <end position="691"/>
    </location>
</feature>
<feature type="compositionally biased region" description="Basic and acidic residues" evidence="6">
    <location>
        <begin position="393"/>
        <end position="408"/>
    </location>
</feature>
<feature type="region of interest" description="Disordered" evidence="6">
    <location>
        <begin position="143"/>
        <end position="163"/>
    </location>
</feature>
<evidence type="ECO:0000256" key="3">
    <source>
        <dbReference type="ARBA" id="ARBA00022771"/>
    </source>
</evidence>
<dbReference type="Gene3D" id="3.30.160.60">
    <property type="entry name" value="Classic Zinc Finger"/>
    <property type="match status" value="4"/>
</dbReference>
<keyword evidence="2" id="KW-0677">Repeat</keyword>
<keyword evidence="1" id="KW-0479">Metal-binding</keyword>
<dbReference type="InterPro" id="IPR036236">
    <property type="entry name" value="Znf_C2H2_sf"/>
</dbReference>
<keyword evidence="4" id="KW-0862">Zinc</keyword>
<dbReference type="PANTHER" id="PTHR23235:SF120">
    <property type="entry name" value="KRUPPEL-LIKE FACTOR 15"/>
    <property type="match status" value="1"/>
</dbReference>
<accession>A0AAZ3Q8F4</accession>
<feature type="domain" description="C2H2-type" evidence="7">
    <location>
        <begin position="720"/>
        <end position="747"/>
    </location>
</feature>
<name>A0AAZ3Q8F4_ONCTS</name>
<evidence type="ECO:0000256" key="5">
    <source>
        <dbReference type="PROSITE-ProRule" id="PRU00042"/>
    </source>
</evidence>
<evidence type="ECO:0000256" key="2">
    <source>
        <dbReference type="ARBA" id="ARBA00022737"/>
    </source>
</evidence>